<evidence type="ECO:0000313" key="6">
    <source>
        <dbReference type="EMBL" id="KIM56730.1"/>
    </source>
</evidence>
<evidence type="ECO:0000256" key="1">
    <source>
        <dbReference type="ARBA" id="ARBA00022679"/>
    </source>
</evidence>
<dbReference type="PANTHER" id="PTHR44329">
    <property type="entry name" value="SERINE/THREONINE-PROTEIN KINASE TNNI3K-RELATED"/>
    <property type="match status" value="1"/>
</dbReference>
<dbReference type="PROSITE" id="PS50011">
    <property type="entry name" value="PROTEIN_KINASE_DOM"/>
    <property type="match status" value="1"/>
</dbReference>
<name>A0A0C3D7K8_9AGAM</name>
<dbReference type="Pfam" id="PF00069">
    <property type="entry name" value="Pkinase"/>
    <property type="match status" value="1"/>
</dbReference>
<keyword evidence="7" id="KW-1185">Reference proteome</keyword>
<evidence type="ECO:0000256" key="2">
    <source>
        <dbReference type="ARBA" id="ARBA00022741"/>
    </source>
</evidence>
<sequence>REVHLWSKLRHENIVPLLGIVTQFDFTISIVSEWMHRGNAFQHVQNTDVDPRPLLKGVARGLNYLHSRHPHPVYHGDLKGLNIMISNDGHALLTDFGLSYIVNSSFSLQVGDLNGGTLNWMAPEVLDGAKISPGSDIWAFGMTMLELFTRQRPFNEIQNLGALLARILRGPPDRPCDESTCSRLRDDWWDLCTSCWQREPLNRPKILYI</sequence>
<dbReference type="AlphaFoldDB" id="A0A0C3D7K8"/>
<feature type="domain" description="Protein kinase" evidence="5">
    <location>
        <begin position="1"/>
        <end position="209"/>
    </location>
</feature>
<reference evidence="6 7" key="1">
    <citation type="submission" date="2014-04" db="EMBL/GenBank/DDBJ databases">
        <authorList>
            <consortium name="DOE Joint Genome Institute"/>
            <person name="Kuo A."/>
            <person name="Kohler A."/>
            <person name="Nagy L.G."/>
            <person name="Floudas D."/>
            <person name="Copeland A."/>
            <person name="Barry K.W."/>
            <person name="Cichocki N."/>
            <person name="Veneault-Fourrey C."/>
            <person name="LaButti K."/>
            <person name="Lindquist E.A."/>
            <person name="Lipzen A."/>
            <person name="Lundell T."/>
            <person name="Morin E."/>
            <person name="Murat C."/>
            <person name="Sun H."/>
            <person name="Tunlid A."/>
            <person name="Henrissat B."/>
            <person name="Grigoriev I.V."/>
            <person name="Hibbett D.S."/>
            <person name="Martin F."/>
            <person name="Nordberg H.P."/>
            <person name="Cantor M.N."/>
            <person name="Hua S.X."/>
        </authorList>
    </citation>
    <scope>NUCLEOTIDE SEQUENCE [LARGE SCALE GENOMIC DNA]</scope>
    <source>
        <strain evidence="6 7">Foug A</strain>
    </source>
</reference>
<dbReference type="HOGENOM" id="CLU_000288_7_18_1"/>
<dbReference type="PROSITE" id="PS00108">
    <property type="entry name" value="PROTEIN_KINASE_ST"/>
    <property type="match status" value="1"/>
</dbReference>
<dbReference type="OrthoDB" id="122279at2759"/>
<dbReference type="InterPro" id="IPR011009">
    <property type="entry name" value="Kinase-like_dom_sf"/>
</dbReference>
<reference evidence="7" key="2">
    <citation type="submission" date="2015-01" db="EMBL/GenBank/DDBJ databases">
        <title>Evolutionary Origins and Diversification of the Mycorrhizal Mutualists.</title>
        <authorList>
            <consortium name="DOE Joint Genome Institute"/>
            <consortium name="Mycorrhizal Genomics Consortium"/>
            <person name="Kohler A."/>
            <person name="Kuo A."/>
            <person name="Nagy L.G."/>
            <person name="Floudas D."/>
            <person name="Copeland A."/>
            <person name="Barry K.W."/>
            <person name="Cichocki N."/>
            <person name="Veneault-Fourrey C."/>
            <person name="LaButti K."/>
            <person name="Lindquist E.A."/>
            <person name="Lipzen A."/>
            <person name="Lundell T."/>
            <person name="Morin E."/>
            <person name="Murat C."/>
            <person name="Riley R."/>
            <person name="Ohm R."/>
            <person name="Sun H."/>
            <person name="Tunlid A."/>
            <person name="Henrissat B."/>
            <person name="Grigoriev I.V."/>
            <person name="Hibbett D.S."/>
            <person name="Martin F."/>
        </authorList>
    </citation>
    <scope>NUCLEOTIDE SEQUENCE [LARGE SCALE GENOMIC DNA]</scope>
    <source>
        <strain evidence="7">Foug A</strain>
    </source>
</reference>
<dbReference type="SMART" id="SM00220">
    <property type="entry name" value="S_TKc"/>
    <property type="match status" value="1"/>
</dbReference>
<dbReference type="Gene3D" id="1.10.510.10">
    <property type="entry name" value="Transferase(Phosphotransferase) domain 1"/>
    <property type="match status" value="1"/>
</dbReference>
<evidence type="ECO:0000256" key="4">
    <source>
        <dbReference type="ARBA" id="ARBA00022840"/>
    </source>
</evidence>
<dbReference type="EMBL" id="KN822111">
    <property type="protein sequence ID" value="KIM56730.1"/>
    <property type="molecule type" value="Genomic_DNA"/>
</dbReference>
<organism evidence="6 7">
    <name type="scientific">Scleroderma citrinum Foug A</name>
    <dbReference type="NCBI Taxonomy" id="1036808"/>
    <lineage>
        <taxon>Eukaryota</taxon>
        <taxon>Fungi</taxon>
        <taxon>Dikarya</taxon>
        <taxon>Basidiomycota</taxon>
        <taxon>Agaricomycotina</taxon>
        <taxon>Agaricomycetes</taxon>
        <taxon>Agaricomycetidae</taxon>
        <taxon>Boletales</taxon>
        <taxon>Sclerodermatineae</taxon>
        <taxon>Sclerodermataceae</taxon>
        <taxon>Scleroderma</taxon>
    </lineage>
</organism>
<accession>A0A0C3D7K8</accession>
<dbReference type="InParanoid" id="A0A0C3D7K8"/>
<evidence type="ECO:0000256" key="3">
    <source>
        <dbReference type="ARBA" id="ARBA00022777"/>
    </source>
</evidence>
<feature type="non-terminal residue" evidence="6">
    <location>
        <position position="209"/>
    </location>
</feature>
<dbReference type="STRING" id="1036808.A0A0C3D7K8"/>
<keyword evidence="2" id="KW-0547">Nucleotide-binding</keyword>
<keyword evidence="1" id="KW-0808">Transferase</keyword>
<dbReference type="PANTHER" id="PTHR44329:SF288">
    <property type="entry name" value="MITOGEN-ACTIVATED PROTEIN KINASE KINASE KINASE 20"/>
    <property type="match status" value="1"/>
</dbReference>
<dbReference type="InterPro" id="IPR008271">
    <property type="entry name" value="Ser/Thr_kinase_AS"/>
</dbReference>
<evidence type="ECO:0000259" key="5">
    <source>
        <dbReference type="PROSITE" id="PS50011"/>
    </source>
</evidence>
<protein>
    <recommendedName>
        <fullName evidence="5">Protein kinase domain-containing protein</fullName>
    </recommendedName>
</protein>
<dbReference type="SUPFAM" id="SSF56112">
    <property type="entry name" value="Protein kinase-like (PK-like)"/>
    <property type="match status" value="1"/>
</dbReference>
<feature type="non-terminal residue" evidence="6">
    <location>
        <position position="1"/>
    </location>
</feature>
<proteinExistence type="predicted"/>
<gene>
    <name evidence="6" type="ORF">SCLCIDRAFT_93413</name>
</gene>
<evidence type="ECO:0000313" key="7">
    <source>
        <dbReference type="Proteomes" id="UP000053989"/>
    </source>
</evidence>
<keyword evidence="4" id="KW-0067">ATP-binding</keyword>
<dbReference type="InterPro" id="IPR051681">
    <property type="entry name" value="Ser/Thr_Kinases-Pseudokinases"/>
</dbReference>
<keyword evidence="3" id="KW-0418">Kinase</keyword>
<dbReference type="InterPro" id="IPR000719">
    <property type="entry name" value="Prot_kinase_dom"/>
</dbReference>
<dbReference type="GO" id="GO:0005524">
    <property type="term" value="F:ATP binding"/>
    <property type="evidence" value="ECO:0007669"/>
    <property type="project" value="UniProtKB-KW"/>
</dbReference>
<dbReference type="GO" id="GO:0004674">
    <property type="term" value="F:protein serine/threonine kinase activity"/>
    <property type="evidence" value="ECO:0007669"/>
    <property type="project" value="TreeGrafter"/>
</dbReference>
<dbReference type="Proteomes" id="UP000053989">
    <property type="component" value="Unassembled WGS sequence"/>
</dbReference>